<evidence type="ECO:0008006" key="4">
    <source>
        <dbReference type="Google" id="ProtNLM"/>
    </source>
</evidence>
<feature type="chain" id="PRO_5012082413" description="Porin domain-containing protein" evidence="1">
    <location>
        <begin position="22"/>
        <end position="260"/>
    </location>
</feature>
<proteinExistence type="predicted"/>
<reference evidence="3" key="1">
    <citation type="submission" date="2017-05" db="EMBL/GenBank/DDBJ databases">
        <authorList>
            <person name="Rodrigo-Torres L."/>
            <person name="Arahal R. D."/>
            <person name="Lucena T."/>
        </authorList>
    </citation>
    <scope>NUCLEOTIDE SEQUENCE [LARGE SCALE GENOMIC DNA]</scope>
    <source>
        <strain evidence="3">CECT 8868</strain>
    </source>
</reference>
<keyword evidence="1" id="KW-0732">Signal</keyword>
<organism evidence="2 3">
    <name type="scientific">Octadecabacter ascidiaceicola</name>
    <dbReference type="NCBI Taxonomy" id="1655543"/>
    <lineage>
        <taxon>Bacteria</taxon>
        <taxon>Pseudomonadati</taxon>
        <taxon>Pseudomonadota</taxon>
        <taxon>Alphaproteobacteria</taxon>
        <taxon>Rhodobacterales</taxon>
        <taxon>Roseobacteraceae</taxon>
        <taxon>Octadecabacter</taxon>
    </lineage>
</organism>
<evidence type="ECO:0000256" key="1">
    <source>
        <dbReference type="SAM" id="SignalP"/>
    </source>
</evidence>
<dbReference type="EMBL" id="FXYD01000001">
    <property type="protein sequence ID" value="SMX31117.1"/>
    <property type="molecule type" value="Genomic_DNA"/>
</dbReference>
<feature type="signal peptide" evidence="1">
    <location>
        <begin position="1"/>
        <end position="21"/>
    </location>
</feature>
<keyword evidence="3" id="KW-1185">Reference proteome</keyword>
<evidence type="ECO:0000313" key="2">
    <source>
        <dbReference type="EMBL" id="SMX31117.1"/>
    </source>
</evidence>
<evidence type="ECO:0000313" key="3">
    <source>
        <dbReference type="Proteomes" id="UP000203464"/>
    </source>
</evidence>
<dbReference type="RefSeq" id="WP_143849473.1">
    <property type="nucleotide sequence ID" value="NZ_FXYD01000001.1"/>
</dbReference>
<gene>
    <name evidence="2" type="ORF">OCA8868_00198</name>
</gene>
<accession>A0A238JLS1</accession>
<dbReference type="AlphaFoldDB" id="A0A238JLS1"/>
<protein>
    <recommendedName>
        <fullName evidence="4">Porin domain-containing protein</fullName>
    </recommendedName>
</protein>
<dbReference type="OrthoDB" id="7876934at2"/>
<sequence length="260" mass="27610">MFTRLLSIVLPIAFAAGSAYAQDSLGIQGLQASLSYGMADDGQTVGSGQVKLDVDITQVHGLQLDLGLIDGGKALTGQLGAHLYMRPVQNQKYGFFASISDMDGEAIQYLSVGGEGRIGLSDQLALDLHLGIGGTTGMGGTSANQWDYVFAGGGLLFAKSDATTLEARVDIAEFDELTFRAIGVDSSLRVSHRLNASNFAVFGEARHSALYGTDAQSPITTFQIGVTMDLGRSSQTLMDRPFETPNPFEQLVQRGIVMSF</sequence>
<dbReference type="Proteomes" id="UP000203464">
    <property type="component" value="Unassembled WGS sequence"/>
</dbReference>
<name>A0A238JLS1_9RHOB</name>